<feature type="domain" description="VWFD" evidence="11">
    <location>
        <begin position="2512"/>
        <end position="2699"/>
    </location>
</feature>
<organism evidence="12 13">
    <name type="scientific">Petromyzon marinus</name>
    <name type="common">Sea lamprey</name>
    <dbReference type="NCBI Taxonomy" id="7757"/>
    <lineage>
        <taxon>Eukaryota</taxon>
        <taxon>Metazoa</taxon>
        <taxon>Chordata</taxon>
        <taxon>Craniata</taxon>
        <taxon>Vertebrata</taxon>
        <taxon>Cyclostomata</taxon>
        <taxon>Hyperoartia</taxon>
        <taxon>Petromyzontiformes</taxon>
        <taxon>Petromyzontidae</taxon>
        <taxon>Petromyzon</taxon>
    </lineage>
</organism>
<feature type="compositionally biased region" description="Polar residues" evidence="7">
    <location>
        <begin position="2288"/>
        <end position="2313"/>
    </location>
</feature>
<dbReference type="Pfam" id="PF08742">
    <property type="entry name" value="C8"/>
    <property type="match status" value="6"/>
</dbReference>
<evidence type="ECO:0000256" key="7">
    <source>
        <dbReference type="SAM" id="MobiDB-lite"/>
    </source>
</evidence>
<protein>
    <submittedName>
        <fullName evidence="13">Mucin-2-like isoform X1</fullName>
    </submittedName>
</protein>
<evidence type="ECO:0000256" key="4">
    <source>
        <dbReference type="ARBA" id="ARBA00023157"/>
    </source>
</evidence>
<feature type="compositionally biased region" description="Low complexity" evidence="7">
    <location>
        <begin position="1744"/>
        <end position="1782"/>
    </location>
</feature>
<dbReference type="FunFam" id="2.10.25.10:FF:000674">
    <property type="entry name" value="Mucin-2"/>
    <property type="match status" value="1"/>
</dbReference>
<dbReference type="Pfam" id="PF25962">
    <property type="entry name" value="TIL_OTOGL_Mucin"/>
    <property type="match status" value="1"/>
</dbReference>
<feature type="compositionally biased region" description="Low complexity" evidence="7">
    <location>
        <begin position="2422"/>
        <end position="2433"/>
    </location>
</feature>
<evidence type="ECO:0000259" key="9">
    <source>
        <dbReference type="PROSITE" id="PS01225"/>
    </source>
</evidence>
<dbReference type="SMART" id="SM00215">
    <property type="entry name" value="VWC_out"/>
    <property type="match status" value="2"/>
</dbReference>
<keyword evidence="5" id="KW-0325">Glycoprotein</keyword>
<dbReference type="SMART" id="SM00832">
    <property type="entry name" value="C8"/>
    <property type="match status" value="6"/>
</dbReference>
<dbReference type="Pfam" id="PF01826">
    <property type="entry name" value="TIL"/>
    <property type="match status" value="2"/>
</dbReference>
<dbReference type="SMART" id="SM00041">
    <property type="entry name" value="CT"/>
    <property type="match status" value="1"/>
</dbReference>
<keyword evidence="2" id="KW-0964">Secreted</keyword>
<dbReference type="CDD" id="cd19941">
    <property type="entry name" value="TIL"/>
    <property type="match status" value="3"/>
</dbReference>
<dbReference type="PROSITE" id="PS01208">
    <property type="entry name" value="VWFC_1"/>
    <property type="match status" value="1"/>
</dbReference>
<dbReference type="PROSITE" id="PS50184">
    <property type="entry name" value="VWFC_2"/>
    <property type="match status" value="1"/>
</dbReference>
<dbReference type="InterPro" id="IPR002919">
    <property type="entry name" value="TIL_dom"/>
</dbReference>
<evidence type="ECO:0000256" key="5">
    <source>
        <dbReference type="ARBA" id="ARBA00023180"/>
    </source>
</evidence>
<proteinExistence type="predicted"/>
<dbReference type="InterPro" id="IPR050780">
    <property type="entry name" value="Mucin_vWF_Thrombospondin_sf"/>
</dbReference>
<dbReference type="PROSITE" id="PS01225">
    <property type="entry name" value="CTCK_2"/>
    <property type="match status" value="1"/>
</dbReference>
<comment type="subcellular location">
    <subcellularLocation>
        <location evidence="1">Secreted</location>
    </subcellularLocation>
</comment>
<comment type="caution">
    <text evidence="6">Lacks conserved residue(s) required for the propagation of feature annotation.</text>
</comment>
<dbReference type="Gene3D" id="2.10.25.10">
    <property type="entry name" value="Laminin"/>
    <property type="match status" value="4"/>
</dbReference>
<dbReference type="Pfam" id="PF00094">
    <property type="entry name" value="VWD"/>
    <property type="match status" value="6"/>
</dbReference>
<evidence type="ECO:0000259" key="10">
    <source>
        <dbReference type="PROSITE" id="PS50184"/>
    </source>
</evidence>
<evidence type="ECO:0000256" key="2">
    <source>
        <dbReference type="ARBA" id="ARBA00022525"/>
    </source>
</evidence>
<evidence type="ECO:0000256" key="6">
    <source>
        <dbReference type="PROSITE-ProRule" id="PRU00039"/>
    </source>
</evidence>
<feature type="region of interest" description="Disordered" evidence="7">
    <location>
        <begin position="2414"/>
        <end position="2441"/>
    </location>
</feature>
<dbReference type="SMART" id="SM00214">
    <property type="entry name" value="VWC"/>
    <property type="match status" value="6"/>
</dbReference>
<accession>A0AAJ7WP78</accession>
<dbReference type="Pfam" id="PF23244">
    <property type="entry name" value="VWF"/>
    <property type="match status" value="1"/>
</dbReference>
<feature type="domain" description="VWFD" evidence="11">
    <location>
        <begin position="359"/>
        <end position="530"/>
    </location>
</feature>
<dbReference type="Proteomes" id="UP001318040">
    <property type="component" value="Chromosome 7"/>
</dbReference>
<dbReference type="SMART" id="SM00216">
    <property type="entry name" value="VWD"/>
    <property type="match status" value="6"/>
</dbReference>
<dbReference type="InterPro" id="IPR001007">
    <property type="entry name" value="VWF_dom"/>
</dbReference>
<dbReference type="PANTHER" id="PTHR11339">
    <property type="entry name" value="EXTRACELLULAR MATRIX GLYCOPROTEIN RELATED"/>
    <property type="match status" value="1"/>
</dbReference>
<feature type="domain" description="VWFD" evidence="11">
    <location>
        <begin position="818"/>
        <end position="991"/>
    </location>
</feature>
<sequence length="3084" mass="335237">MGLRLILQLSLCMLSVARSQQAVCTTWGGGFFKTFDEAFFKFSSNCSYMFFQDCRSSYEEFNIKISHGANEQFSEILFKIDTDVAQFANGKVSFNNRILTLPFSNNKILIQTHGSGVKLAFRQLEISAYLNDDAFTVVAGDEFRQQLCGLCGNFDGSSTVTTSYTLPAIQQYLIQPKSSGKCTAVVTSSCKDEKIQTFCRRTLNGIGSCGLNQEGYAAMCAIEKCQCGSATTCGCAALSAYSRECSLQYKPLPNWRSSQMCPPQDCPGNLEYQECGSTCPPTCANMDPSKCQEPCVAGCVCPSGTVLSAINEETCIAPEECRCNYNGITYDASDKITIDCNSCTCEAGSWTCTTRLCPKACSLESGAHFNTFDSRSYTFHGVCSYYLAVGDDWSVEVLLTSCPTGLVDRTCLDSIYLKTPMRSLEFKSNGKIISSQMSVSLPYISDSVKIFRKSSMFIQVDTSYGMMMLVQNSPTMQVYIGLIDSVMFRETGLCGNFNGIASDDFMSSQGLVEGTAAAFANSWKVNPDCEDVGTVIRDPCQLNTAVAKQAELRCAILRNSTAFFKDCHYLVDPYSYYSRCKQDACSCPSGQDCITETFLSYALACASKGLVFENWRKATDSQLVECPNAEVYSYNANACNQTCRSLSSVDLACQESGLVAEGCQCAEGLFANDEGMCVPAVSCPCYVNGDILKPGEKVTIADIPCYCREGQLLCSESKKEECTSPMVYVDCITSTYGKACESSCAIQTPLCLGRQCQPGCICPEGLINNGNGDCVNKEECPCQHNGLSYTPGDTIKVDCNKCKCYSGSWNCTELQCDSTCKMYGDGHYTTFDGQRFQFDGNCEYVVAQDFCVSDPKVGTFQIITENIPCGSMSTCSKSIRFFLQNKEIKLADGKYEIHDVSGSASKGSEEVFTVHTVGLYLIVKASNGIKLIWDRWTSLFIIAPPDKQNQLCGLCGKYNFDMSDDFTMRDHSLSASPLHFGNSWKASDACSDVTDEASPCEMNPYRKAWSERKCSILKTDVFDACHSQVDHIPFYEACVRDSCACNIGGDCECFCTSVAAYAEACTSAGQCVAWRTPDLCPVFCDYYNSPDSCTWHYRPCGIVNTKTCGNPAGIDLGNFPQLEGCYPKCPAKTPYLDEHMMTCVSMDKCSCEMGSQIVPANGTVVNRDTCETCTCVMGNMECVPYDCCRFNGGNYLPGETIFTSDGLDGLCHFTAACELGGHIHRESSCQPTTPIITGHSTTASAVTTVTFTTKKMTTAFSSSSQSPAPTTTLSPVVPTTTLVTLPKITTISTIEECYSMKPPRQFMESWKVDNCTIATCNGGDNISYSTKKCSVSTKPKCRNAVMVYDADGCCYTWKCFCNCKGWGDPHIRTFDQVLYAFLEDCTYTLVEEKVNRHHLSIITDNFQFFPGNPASFPRGITVNYNGNSVNMSIPAIVRKRQSIITVLYNNELVKLPFSSDGIEITSTDVIVTVHIPAIYSTIVFTGQMYSIDLPYELFGDNTQGQCGTCNNQGSDDCVRKSGKSEASDCCHVTAKEWMVADPSKPHCKSPGPSGSVPCQAPTPTPTVPCVFDHELCKAIDKTEFSACLEVTSLLSYIETCKFDQCRVNSTPAGCPSIQSAADDCAMLGYYVDWRKATEGGCDFECPVGMEYKPAGPKLVASCSSGGSVEMISELREGCFCPEGTMICDHACVPLPTSTTPPSTTQESTTFTTGKPSTTEVTTPAVTITVHEPITTVVLTTTTLSTAGSTPGQSTAPQSQTTTPYVEQTTTTPQSGGTPVQTTISEPDQSTSSGETSTAPLSTTAFISSAISLGSLPTTPETTAVSTTVDTACRSVNPPRQFMESWKVDNCTIATCNGGDNISYSTKKCSVSTKPKCRNAMMVYDADGCCYTWKCFCNCKGWGDPHIRTFDQVLYAFLEDCTYTLVEEKVNRHHLSIITDNFQFFPGNPASFPRGITVNYNGNSVNMSIPAIVRKRQSIITVLYNNELVKLPFSSDGIEITSTDVIVTVHIPAIYSTIVFTGQMYSIDLPYELFGDNTQGQCGTCNNQGSDDCVRKSGKSEASDCCHVTAKEWMVADPSKPHCKSPGPSGSVPCQTPTPTPTAPCVFDHELCKAIDKTEFSACLEVTSLLSYIETCKFDQCRVNSTPAGCPSIQSAADDCAMLGYYVDWRKATEGGCDFECPVGMEYKPAGPKPVASCSSGGSVEMTSELREGCFCPEGTMICDHACVPLPTSTTPPSTTQKSTTTVTFTTGKPSTTEVTTPAVTTTVHKPITTVVLTTTTLSSGGSTPGQSKSSASAFTSPTISHRPVSTTPPKITKASTTNATSTVALTTRSHVEPTIKPLTLQTVQATRPLSTSTFNTSSSDVPCVCKIKGFTAKPDGTLHVIKDEDGWCYYMSCSSNCFAITTSHRRCDTASTKTQNVTSQPTTRPPSTSVAHSSSQPSGCFYKDHHYKVGEKWQIDSCTTGTCRSGNQVMTEPVVCLNPPMPKCRNPTTKPVKVYDNNGCCYTWKCNCQCQGWGDPHYRTFDGQKYTFLEDCTYTLVEEKINKYAFSVLVDNYYFYKQTPASFVRGITVNYNGNSANISLPAAKGRQTVINKVIFNGQAVAFPFVGKGFVITNHETQILVEIPAIGASVSFTGMMFTVDLPYSLFGNNTQGQCGTCNNARGDDCMRQSGVVEDASCCAVTAADWMVPDASKPHCRAKAPTGQKPCPSTTPTTRPYCTADTATICDIITSNRAFAGCAEATDLSEFFDSCVYDTCAVPTALEVGCASLQVAAEQCAALGFYVDWRSLTRGMCQYNCSSGFEYQPIGPKEQLSCDYSGATIQTSILEEGCFCPKGMKMFNSQAQTCVVECGCMGPQGKPVMFGNSWQSDCKECVCDKASASVRCAPNKCPENPEHSCKPWERQELVTVDTQPSCCPIYACVPRKDICLYKEEMYQIGQTWNKPGNNCTQFICTSINELAVVEEKTIVCKEFDITNCIKDTVTTDEYGCCKTCSIPKLACRIFEMDATVSRPRCEPKNITLSTCEGTCASRTYFDTKTMNMASTCDCCKPQATEERTAVLDCKGVKTPIQYTYIKSCECKLCK</sequence>
<dbReference type="PROSITE" id="PS51233">
    <property type="entry name" value="VWFD"/>
    <property type="match status" value="6"/>
</dbReference>
<keyword evidence="4" id="KW-1015">Disulfide bond</keyword>
<feature type="region of interest" description="Disordered" evidence="7">
    <location>
        <begin position="1697"/>
        <end position="1719"/>
    </location>
</feature>
<evidence type="ECO:0000256" key="3">
    <source>
        <dbReference type="ARBA" id="ARBA00022737"/>
    </source>
</evidence>
<feature type="region of interest" description="Disordered" evidence="7">
    <location>
        <begin position="2279"/>
        <end position="2323"/>
    </location>
</feature>
<feature type="domain" description="VWFD" evidence="11">
    <location>
        <begin position="22"/>
        <end position="191"/>
    </location>
</feature>
<feature type="domain" description="VWFD" evidence="11">
    <location>
        <begin position="1896"/>
        <end position="2083"/>
    </location>
</feature>
<dbReference type="InterPro" id="IPR001846">
    <property type="entry name" value="VWF_type-D"/>
</dbReference>
<feature type="region of interest" description="Disordered" evidence="7">
    <location>
        <begin position="1744"/>
        <end position="1798"/>
    </location>
</feature>
<feature type="signal peptide" evidence="8">
    <location>
        <begin position="1"/>
        <end position="19"/>
    </location>
</feature>
<feature type="domain" description="VWFD" evidence="11">
    <location>
        <begin position="1361"/>
        <end position="1548"/>
    </location>
</feature>
<evidence type="ECO:0000259" key="11">
    <source>
        <dbReference type="PROSITE" id="PS51233"/>
    </source>
</evidence>
<gene>
    <name evidence="13" type="primary">LOC116939926</name>
</gene>
<dbReference type="InterPro" id="IPR006207">
    <property type="entry name" value="Cys_knot_C"/>
</dbReference>
<dbReference type="InterPro" id="IPR036084">
    <property type="entry name" value="Ser_inhib-like_sf"/>
</dbReference>
<name>A0AAJ7WP78_PETMA</name>
<feature type="region of interest" description="Disordered" evidence="7">
    <location>
        <begin position="2233"/>
        <end position="2260"/>
    </location>
</feature>
<feature type="chain" id="PRO_5042549128" evidence="8">
    <location>
        <begin position="20"/>
        <end position="3084"/>
    </location>
</feature>
<reference evidence="13" key="1">
    <citation type="submission" date="2025-08" db="UniProtKB">
        <authorList>
            <consortium name="RefSeq"/>
        </authorList>
    </citation>
    <scope>IDENTIFICATION</scope>
    <source>
        <tissue evidence="13">Sperm</tissue>
    </source>
</reference>
<dbReference type="RefSeq" id="XP_032804875.1">
    <property type="nucleotide sequence ID" value="XM_032948984.1"/>
</dbReference>
<dbReference type="KEGG" id="pmrn:116939926"/>
<dbReference type="PANTHER" id="PTHR11339:SF408">
    <property type="entry name" value="MUCIN-5B"/>
    <property type="match status" value="1"/>
</dbReference>
<dbReference type="SUPFAM" id="SSF57567">
    <property type="entry name" value="Serine protease inhibitors"/>
    <property type="match status" value="6"/>
</dbReference>
<feature type="domain" description="CTCK" evidence="9">
    <location>
        <begin position="2994"/>
        <end position="3084"/>
    </location>
</feature>
<keyword evidence="3" id="KW-0677">Repeat</keyword>
<evidence type="ECO:0000313" key="13">
    <source>
        <dbReference type="RefSeq" id="XP_032804875.1"/>
    </source>
</evidence>
<evidence type="ECO:0000256" key="1">
    <source>
        <dbReference type="ARBA" id="ARBA00004613"/>
    </source>
</evidence>
<dbReference type="InterPro" id="IPR058753">
    <property type="entry name" value="TIL_OTOGL_Mucin"/>
</dbReference>
<keyword evidence="8" id="KW-0732">Signal</keyword>
<feature type="domain" description="VWFC" evidence="10">
    <location>
        <begin position="2854"/>
        <end position="2923"/>
    </location>
</feature>
<keyword evidence="12" id="KW-1185">Reference proteome</keyword>
<feature type="compositionally biased region" description="Polar residues" evidence="7">
    <location>
        <begin position="1783"/>
        <end position="1798"/>
    </location>
</feature>
<dbReference type="InterPro" id="IPR014853">
    <property type="entry name" value="VWF/SSPO/ZAN-like_Cys-rich_dom"/>
</dbReference>
<evidence type="ECO:0000256" key="8">
    <source>
        <dbReference type="SAM" id="SignalP"/>
    </source>
</evidence>
<evidence type="ECO:0000313" key="12">
    <source>
        <dbReference type="Proteomes" id="UP001318040"/>
    </source>
</evidence>
<dbReference type="SUPFAM" id="SSF57603">
    <property type="entry name" value="FnI-like domain"/>
    <property type="match status" value="1"/>
</dbReference>